<protein>
    <recommendedName>
        <fullName evidence="1">Prolow-density lipoprotein receptor-related protein 1-like beta-propeller domain-containing protein</fullName>
    </recommendedName>
</protein>
<keyword evidence="3" id="KW-1185">Reference proteome</keyword>
<feature type="domain" description="Prolow-density lipoprotein receptor-related protein 1-like beta-propeller" evidence="1">
    <location>
        <begin position="1"/>
        <end position="87"/>
    </location>
</feature>
<dbReference type="SUPFAM" id="SSF63825">
    <property type="entry name" value="YWTD domain"/>
    <property type="match status" value="1"/>
</dbReference>
<organism evidence="2 3">
    <name type="scientific">Sporobacter termitidis DSM 10068</name>
    <dbReference type="NCBI Taxonomy" id="1123282"/>
    <lineage>
        <taxon>Bacteria</taxon>
        <taxon>Bacillati</taxon>
        <taxon>Bacillota</taxon>
        <taxon>Clostridia</taxon>
        <taxon>Eubacteriales</taxon>
        <taxon>Oscillospiraceae</taxon>
        <taxon>Sporobacter</taxon>
    </lineage>
</organism>
<sequence length="89" mass="10022">MDLDGANNERIADGIKAVKINVVGDWIYFTNTSAIYKIKTDGTEKTKLCDFPSSNFIDMNVLNDWIYLTGNGFNMHKVKTDGSELQEVK</sequence>
<dbReference type="InterPro" id="IPR032485">
    <property type="entry name" value="LRP1-like_beta_prop"/>
</dbReference>
<dbReference type="EMBL" id="FQXV01000017">
    <property type="protein sequence ID" value="SHI22007.1"/>
    <property type="molecule type" value="Genomic_DNA"/>
</dbReference>
<evidence type="ECO:0000313" key="3">
    <source>
        <dbReference type="Proteomes" id="UP000183995"/>
    </source>
</evidence>
<evidence type="ECO:0000259" key="1">
    <source>
        <dbReference type="Pfam" id="PF16472"/>
    </source>
</evidence>
<dbReference type="Pfam" id="PF16472">
    <property type="entry name" value="DUF5050"/>
    <property type="match status" value="1"/>
</dbReference>
<dbReference type="Proteomes" id="UP000183995">
    <property type="component" value="Unassembled WGS sequence"/>
</dbReference>
<evidence type="ECO:0000313" key="2">
    <source>
        <dbReference type="EMBL" id="SHI22007.1"/>
    </source>
</evidence>
<name>A0A1M5ZCP7_9FIRM</name>
<gene>
    <name evidence="2" type="ORF">SAMN02745823_03535</name>
</gene>
<accession>A0A1M5ZCP7</accession>
<reference evidence="2 3" key="1">
    <citation type="submission" date="2016-11" db="EMBL/GenBank/DDBJ databases">
        <authorList>
            <person name="Jaros S."/>
            <person name="Januszkiewicz K."/>
            <person name="Wedrychowicz H."/>
        </authorList>
    </citation>
    <scope>NUCLEOTIDE SEQUENCE [LARGE SCALE GENOMIC DNA]</scope>
    <source>
        <strain evidence="2 3">DSM 10068</strain>
    </source>
</reference>
<proteinExistence type="predicted"/>
<dbReference type="AlphaFoldDB" id="A0A1M5ZCP7"/>